<evidence type="ECO:0000256" key="1">
    <source>
        <dbReference type="SAM" id="MobiDB-lite"/>
    </source>
</evidence>
<dbReference type="Proteomes" id="UP000198688">
    <property type="component" value="Chromosome I"/>
</dbReference>
<protein>
    <submittedName>
        <fullName evidence="4">SAF domain-containing protein</fullName>
    </submittedName>
</protein>
<dbReference type="EMBL" id="LT629758">
    <property type="protein sequence ID" value="SDT14131.1"/>
    <property type="molecule type" value="Genomic_DNA"/>
</dbReference>
<dbReference type="SMART" id="SM00858">
    <property type="entry name" value="SAF"/>
    <property type="match status" value="1"/>
</dbReference>
<accession>A0A1H1XYK3</accession>
<keyword evidence="5" id="KW-1185">Reference proteome</keyword>
<dbReference type="CDD" id="cd11614">
    <property type="entry name" value="SAF_CpaB_FlgA_like"/>
    <property type="match status" value="1"/>
</dbReference>
<feature type="transmembrane region" description="Helical" evidence="2">
    <location>
        <begin position="27"/>
        <end position="47"/>
    </location>
</feature>
<keyword evidence="2" id="KW-1133">Transmembrane helix</keyword>
<evidence type="ECO:0000256" key="2">
    <source>
        <dbReference type="SAM" id="Phobius"/>
    </source>
</evidence>
<name>A0A1H1XYK3_9ACTN</name>
<proteinExistence type="predicted"/>
<organism evidence="4 5">
    <name type="scientific">Actinoplanes derwentensis</name>
    <dbReference type="NCBI Taxonomy" id="113562"/>
    <lineage>
        <taxon>Bacteria</taxon>
        <taxon>Bacillati</taxon>
        <taxon>Actinomycetota</taxon>
        <taxon>Actinomycetes</taxon>
        <taxon>Micromonosporales</taxon>
        <taxon>Micromonosporaceae</taxon>
        <taxon>Actinoplanes</taxon>
    </lineage>
</organism>
<feature type="domain" description="SAF" evidence="3">
    <location>
        <begin position="55"/>
        <end position="118"/>
    </location>
</feature>
<dbReference type="STRING" id="113562.SAMN04489716_2633"/>
<dbReference type="Pfam" id="PF08666">
    <property type="entry name" value="SAF"/>
    <property type="match status" value="1"/>
</dbReference>
<feature type="region of interest" description="Disordered" evidence="1">
    <location>
        <begin position="1"/>
        <end position="22"/>
    </location>
</feature>
<keyword evidence="2" id="KW-0812">Transmembrane</keyword>
<dbReference type="AlphaFoldDB" id="A0A1H1XYK3"/>
<evidence type="ECO:0000259" key="3">
    <source>
        <dbReference type="SMART" id="SM00858"/>
    </source>
</evidence>
<sequence>MTVVAEARRAAPARPSPNPAVQPKRRWSLLIGGLLSILLCAGIFAVVQLQGDARIQVLAIARAVAAGQPLTADDLKAVRIVPDPSVPLVKAVEVDQVIGRSPAVPLAPGTLLAESQLGPASWPATGQAVVAAVFKPGAVPAGLAPGSHALVVTVAKSDVTGTSAATSTPQPVAGTVVDITEGTDGTGTTIVSLLLARADATKLAGAGTDMSLVLVAS</sequence>
<evidence type="ECO:0000313" key="4">
    <source>
        <dbReference type="EMBL" id="SDT14131.1"/>
    </source>
</evidence>
<feature type="compositionally biased region" description="Low complexity" evidence="1">
    <location>
        <begin position="1"/>
        <end position="13"/>
    </location>
</feature>
<dbReference type="InterPro" id="IPR013974">
    <property type="entry name" value="SAF"/>
</dbReference>
<evidence type="ECO:0000313" key="5">
    <source>
        <dbReference type="Proteomes" id="UP000198688"/>
    </source>
</evidence>
<gene>
    <name evidence="4" type="ORF">SAMN04489716_2633</name>
</gene>
<reference evidence="4 5" key="1">
    <citation type="submission" date="2016-10" db="EMBL/GenBank/DDBJ databases">
        <authorList>
            <person name="de Groot N.N."/>
        </authorList>
    </citation>
    <scope>NUCLEOTIDE SEQUENCE [LARGE SCALE GENOMIC DNA]</scope>
    <source>
        <strain evidence="4 5">DSM 43941</strain>
    </source>
</reference>
<keyword evidence="2" id="KW-0472">Membrane</keyword>